<keyword evidence="2 5" id="KW-0812">Transmembrane</keyword>
<evidence type="ECO:0000256" key="1">
    <source>
        <dbReference type="ARBA" id="ARBA00004141"/>
    </source>
</evidence>
<proteinExistence type="inferred from homology"/>
<keyword evidence="5" id="KW-0813">Transport</keyword>
<feature type="transmembrane region" description="Helical" evidence="5">
    <location>
        <begin position="138"/>
        <end position="162"/>
    </location>
</feature>
<keyword evidence="4 5" id="KW-0472">Membrane</keyword>
<protein>
    <recommendedName>
        <fullName evidence="5">Transport permease protein</fullName>
    </recommendedName>
</protein>
<dbReference type="NCBIfam" id="NF011648">
    <property type="entry name" value="PRK15066.1"/>
    <property type="match status" value="1"/>
</dbReference>
<dbReference type="InterPro" id="IPR052522">
    <property type="entry name" value="ABC-2_transport_permease"/>
</dbReference>
<evidence type="ECO:0000256" key="3">
    <source>
        <dbReference type="ARBA" id="ARBA00022989"/>
    </source>
</evidence>
<organism evidence="7 8">
    <name type="scientific">Candidatus Giovannonibacteria bacterium RIFCSPLOWO2_01_FULL_46_13</name>
    <dbReference type="NCBI Taxonomy" id="1798352"/>
    <lineage>
        <taxon>Bacteria</taxon>
        <taxon>Candidatus Giovannoniibacteriota</taxon>
    </lineage>
</organism>
<feature type="transmembrane region" description="Helical" evidence="5">
    <location>
        <begin position="105"/>
        <end position="132"/>
    </location>
</feature>
<evidence type="ECO:0000259" key="6">
    <source>
        <dbReference type="PROSITE" id="PS51012"/>
    </source>
</evidence>
<feature type="transmembrane region" description="Helical" evidence="5">
    <location>
        <begin position="227"/>
        <end position="247"/>
    </location>
</feature>
<evidence type="ECO:0000256" key="4">
    <source>
        <dbReference type="ARBA" id="ARBA00023136"/>
    </source>
</evidence>
<dbReference type="InterPro" id="IPR047817">
    <property type="entry name" value="ABC2_TM_bact-type"/>
</dbReference>
<dbReference type="EMBL" id="MFIE01000019">
    <property type="protein sequence ID" value="OGF82424.1"/>
    <property type="molecule type" value="Genomic_DNA"/>
</dbReference>
<keyword evidence="5" id="KW-1003">Cell membrane</keyword>
<name>A0A1F5X3G0_9BACT</name>
<dbReference type="GO" id="GO:0140359">
    <property type="term" value="F:ABC-type transporter activity"/>
    <property type="evidence" value="ECO:0007669"/>
    <property type="project" value="InterPro"/>
</dbReference>
<sequence length="255" mass="29004">MNVNWIGLQTFVMQELLRIKRVWIQTLVTPWISALLYILIFGQIVGRRIGMISGVTYIDFVVPGLLMLNVMQSAFGHSSSSLYFQRFARHIEEILTAPLSYMEIIIGYVTGAVVRGLSVAAGVYVIALFFTVTTVEHLFLFVFYTISVALIFSLLGLLVGLWSEGFEQLTIPQTFIIMPLTFLGGLFTSIHMFPENMQWFVRINPFFYFVDGLRYSMIGVSESNQTIGLILIIGLVVGLGFWVWYLFKTGYKIRT</sequence>
<dbReference type="PIRSF" id="PIRSF006648">
    <property type="entry name" value="DrrB"/>
    <property type="match status" value="1"/>
</dbReference>
<comment type="caution">
    <text evidence="5">Lacks conserved residue(s) required for the propagation of feature annotation.</text>
</comment>
<evidence type="ECO:0000256" key="2">
    <source>
        <dbReference type="ARBA" id="ARBA00022692"/>
    </source>
</evidence>
<dbReference type="InterPro" id="IPR000412">
    <property type="entry name" value="ABC_2_transport"/>
</dbReference>
<dbReference type="PROSITE" id="PS51012">
    <property type="entry name" value="ABC_TM2"/>
    <property type="match status" value="1"/>
</dbReference>
<dbReference type="Proteomes" id="UP000178684">
    <property type="component" value="Unassembled WGS sequence"/>
</dbReference>
<keyword evidence="3 5" id="KW-1133">Transmembrane helix</keyword>
<comment type="similarity">
    <text evidence="5">Belongs to the ABC-2 integral membrane protein family.</text>
</comment>
<comment type="subcellular location">
    <subcellularLocation>
        <location evidence="5">Cell membrane</location>
        <topology evidence="5">Multi-pass membrane protein</topology>
    </subcellularLocation>
    <subcellularLocation>
        <location evidence="1">Membrane</location>
        <topology evidence="1">Multi-pass membrane protein</topology>
    </subcellularLocation>
</comment>
<dbReference type="PANTHER" id="PTHR43332">
    <property type="entry name" value="INNER MEMBRANE TRANSPORT PERMEASE YADH-RELATED"/>
    <property type="match status" value="1"/>
</dbReference>
<comment type="caution">
    <text evidence="7">The sequence shown here is derived from an EMBL/GenBank/DDBJ whole genome shotgun (WGS) entry which is preliminary data.</text>
</comment>
<gene>
    <name evidence="7" type="ORF">A3B18_03725</name>
</gene>
<dbReference type="InterPro" id="IPR013525">
    <property type="entry name" value="ABC2_TM"/>
</dbReference>
<dbReference type="PRINTS" id="PR00164">
    <property type="entry name" value="ABC2TRNSPORT"/>
</dbReference>
<feature type="transmembrane region" description="Helical" evidence="5">
    <location>
        <begin position="22"/>
        <end position="45"/>
    </location>
</feature>
<dbReference type="PANTHER" id="PTHR43332:SF2">
    <property type="entry name" value="INNER MEMBRANE TRANSPORT PERMEASE YADH"/>
    <property type="match status" value="1"/>
</dbReference>
<dbReference type="AlphaFoldDB" id="A0A1F5X3G0"/>
<evidence type="ECO:0000313" key="7">
    <source>
        <dbReference type="EMBL" id="OGF82424.1"/>
    </source>
</evidence>
<dbReference type="GO" id="GO:0043190">
    <property type="term" value="C:ATP-binding cassette (ABC) transporter complex"/>
    <property type="evidence" value="ECO:0007669"/>
    <property type="project" value="InterPro"/>
</dbReference>
<dbReference type="Pfam" id="PF01061">
    <property type="entry name" value="ABC2_membrane"/>
    <property type="match status" value="1"/>
</dbReference>
<evidence type="ECO:0000256" key="5">
    <source>
        <dbReference type="RuleBase" id="RU361157"/>
    </source>
</evidence>
<evidence type="ECO:0000313" key="8">
    <source>
        <dbReference type="Proteomes" id="UP000178684"/>
    </source>
</evidence>
<reference evidence="7 8" key="1">
    <citation type="journal article" date="2016" name="Nat. Commun.">
        <title>Thousands of microbial genomes shed light on interconnected biogeochemical processes in an aquifer system.</title>
        <authorList>
            <person name="Anantharaman K."/>
            <person name="Brown C.T."/>
            <person name="Hug L.A."/>
            <person name="Sharon I."/>
            <person name="Castelle C.J."/>
            <person name="Probst A.J."/>
            <person name="Thomas B.C."/>
            <person name="Singh A."/>
            <person name="Wilkins M.J."/>
            <person name="Karaoz U."/>
            <person name="Brodie E.L."/>
            <person name="Williams K.H."/>
            <person name="Hubbard S.S."/>
            <person name="Banfield J.F."/>
        </authorList>
    </citation>
    <scope>NUCLEOTIDE SEQUENCE [LARGE SCALE GENOMIC DNA]</scope>
</reference>
<feature type="domain" description="ABC transmembrane type-2" evidence="6">
    <location>
        <begin position="21"/>
        <end position="250"/>
    </location>
</feature>
<accession>A0A1F5X3G0</accession>
<feature type="transmembrane region" description="Helical" evidence="5">
    <location>
        <begin position="174"/>
        <end position="193"/>
    </location>
</feature>